<organism evidence="2 3">
    <name type="scientific">Pseudooceanicola antarcticus</name>
    <dbReference type="NCBI Taxonomy" id="1247613"/>
    <lineage>
        <taxon>Bacteria</taxon>
        <taxon>Pseudomonadati</taxon>
        <taxon>Pseudomonadota</taxon>
        <taxon>Alphaproteobacteria</taxon>
        <taxon>Rhodobacterales</taxon>
        <taxon>Paracoccaceae</taxon>
        <taxon>Pseudooceanicola</taxon>
    </lineage>
</organism>
<proteinExistence type="predicted"/>
<keyword evidence="3" id="KW-1185">Reference proteome</keyword>
<protein>
    <recommendedName>
        <fullName evidence="4">DUF5666 domain-containing protein</fullName>
    </recommendedName>
</protein>
<accession>A0ABX4MSJ2</accession>
<dbReference type="EMBL" id="PGTD01000008">
    <property type="protein sequence ID" value="PJE31666.1"/>
    <property type="molecule type" value="Genomic_DNA"/>
</dbReference>
<comment type="caution">
    <text evidence="2">The sequence shown here is derived from an EMBL/GenBank/DDBJ whole genome shotgun (WGS) entry which is preliminary data.</text>
</comment>
<name>A0ABX4MSJ2_9RHOB</name>
<evidence type="ECO:0008006" key="4">
    <source>
        <dbReference type="Google" id="ProtNLM"/>
    </source>
</evidence>
<feature type="signal peptide" evidence="1">
    <location>
        <begin position="1"/>
        <end position="31"/>
    </location>
</feature>
<evidence type="ECO:0000313" key="3">
    <source>
        <dbReference type="Proteomes" id="UP000231702"/>
    </source>
</evidence>
<feature type="chain" id="PRO_5045736656" description="DUF5666 domain-containing protein" evidence="1">
    <location>
        <begin position="32"/>
        <end position="121"/>
    </location>
</feature>
<reference evidence="2 3" key="1">
    <citation type="journal article" date="2018" name="Int. J. Syst. Evol. Microbiol.">
        <title>Pseudooceanicola lipolyticus sp. nov., a marine alphaproteobacterium, reclassification of Oceanicola flagellatus as Pseudooceanicola flagellatus comb. nov. and emended description of the genus Pseudooceanicola.</title>
        <authorList>
            <person name="Huang M.-M."/>
            <person name="Guo L.-L."/>
            <person name="Wu Y.-H."/>
            <person name="Lai Q.-L."/>
            <person name="Shao Z.-Z."/>
            <person name="Wang C.-S."/>
            <person name="Wu M."/>
            <person name="Xu X.-W."/>
        </authorList>
    </citation>
    <scope>NUCLEOTIDE SEQUENCE [LARGE SCALE GENOMIC DNA]</scope>
    <source>
        <strain evidence="2 3">Ar-45</strain>
    </source>
</reference>
<evidence type="ECO:0000256" key="1">
    <source>
        <dbReference type="SAM" id="SignalP"/>
    </source>
</evidence>
<keyword evidence="1" id="KW-0732">Signal</keyword>
<evidence type="ECO:0000313" key="2">
    <source>
        <dbReference type="EMBL" id="PJE31666.1"/>
    </source>
</evidence>
<gene>
    <name evidence="2" type="ORF">CVM39_03260</name>
</gene>
<sequence>MSSEADDMTNRVLKGLAVSALLALSALPASAGGKVTVTGTTDPGTTSGSTAVTVTTVTSTGTQLGSAVVSVSPGTTTTTTIGGKSVTVAVSATGAVTVNGQPLVVNGLPNIGLLVSITYGG</sequence>
<dbReference type="Proteomes" id="UP000231702">
    <property type="component" value="Unassembled WGS sequence"/>
</dbReference>